<feature type="transmembrane region" description="Helical" evidence="1">
    <location>
        <begin position="7"/>
        <end position="27"/>
    </location>
</feature>
<evidence type="ECO:0000256" key="1">
    <source>
        <dbReference type="SAM" id="Phobius"/>
    </source>
</evidence>
<keyword evidence="1" id="KW-1133">Transmembrane helix</keyword>
<keyword evidence="1" id="KW-0812">Transmembrane</keyword>
<proteinExistence type="predicted"/>
<protein>
    <submittedName>
        <fullName evidence="2">Uncharacterized protein</fullName>
    </submittedName>
</protein>
<sequence length="213" mass="24568">MQSKYGVLTWVFIIVFGVAVTLLYQGISMVTSMETIPLEVDETTVVSIPEDGEYYFMYEHDWNVRYFILDQLLTYMEFETESGDYRIGIYNKETDEPYFIEPLAENSSITINNRQVGGRIDFDAGDYDISIVPINTTGEYAAFYIATTGIVGGILLIVFSSLVSLASFILFIVFYSKRRKLLDMDVDFDGYTYQSQNDNDLYDIEDDFFNKRD</sequence>
<feature type="transmembrane region" description="Helical" evidence="1">
    <location>
        <begin position="142"/>
        <end position="175"/>
    </location>
</feature>
<accession>A0A7L7KSJ5</accession>
<name>A0A7L7KSJ5_9MOLU</name>
<evidence type="ECO:0000313" key="3">
    <source>
        <dbReference type="Proteomes" id="UP000514720"/>
    </source>
</evidence>
<evidence type="ECO:0000313" key="2">
    <source>
        <dbReference type="EMBL" id="QMS85791.1"/>
    </source>
</evidence>
<dbReference type="KEGG" id="xcl:G4Z02_08545"/>
<gene>
    <name evidence="2" type="ORF">G4Z02_08545</name>
</gene>
<dbReference type="EMBL" id="CP048914">
    <property type="protein sequence ID" value="QMS85791.1"/>
    <property type="molecule type" value="Genomic_DNA"/>
</dbReference>
<keyword evidence="1" id="KW-0472">Membrane</keyword>
<dbReference type="RefSeq" id="WP_258877599.1">
    <property type="nucleotide sequence ID" value="NZ_CP048914.1"/>
</dbReference>
<reference evidence="2 3" key="1">
    <citation type="submission" date="2020-02" db="EMBL/GenBank/DDBJ databases">
        <authorList>
            <person name="Zheng R.K."/>
            <person name="Sun C.M."/>
        </authorList>
    </citation>
    <scope>NUCLEOTIDE SEQUENCE [LARGE SCALE GENOMIC DNA]</scope>
    <source>
        <strain evidence="3">zrk13</strain>
    </source>
</reference>
<organism evidence="2 3">
    <name type="scientific">Candidatus Xianfuyuplasma coldseepsis</name>
    <dbReference type="NCBI Taxonomy" id="2782163"/>
    <lineage>
        <taxon>Bacteria</taxon>
        <taxon>Bacillati</taxon>
        <taxon>Mycoplasmatota</taxon>
        <taxon>Mollicutes</taxon>
        <taxon>Candidatus Izemoplasmatales</taxon>
        <taxon>Candidatus Izemoplasmataceae</taxon>
        <taxon>Candidatus Xianfuyuplasma</taxon>
    </lineage>
</organism>
<dbReference type="AlphaFoldDB" id="A0A7L7KSJ5"/>
<keyword evidence="3" id="KW-1185">Reference proteome</keyword>
<dbReference type="Proteomes" id="UP000514720">
    <property type="component" value="Chromosome"/>
</dbReference>